<feature type="compositionally biased region" description="Basic residues" evidence="1">
    <location>
        <begin position="14"/>
        <end position="24"/>
    </location>
</feature>
<feature type="region of interest" description="Disordered" evidence="1">
    <location>
        <begin position="1"/>
        <end position="24"/>
    </location>
</feature>
<comment type="caution">
    <text evidence="2">The sequence shown here is derived from an EMBL/GenBank/DDBJ whole genome shotgun (WGS) entry which is preliminary data.</text>
</comment>
<organism evidence="2 3">
    <name type="scientific">Candidatus Accumulibacter proximus</name>
    <dbReference type="NCBI Taxonomy" id="2954385"/>
    <lineage>
        <taxon>Bacteria</taxon>
        <taxon>Pseudomonadati</taxon>
        <taxon>Pseudomonadota</taxon>
        <taxon>Betaproteobacteria</taxon>
        <taxon>Candidatus Accumulibacter</taxon>
    </lineage>
</organism>
<evidence type="ECO:0000313" key="2">
    <source>
        <dbReference type="EMBL" id="MBK7676193.1"/>
    </source>
</evidence>
<reference evidence="2 3" key="1">
    <citation type="submission" date="2020-10" db="EMBL/GenBank/DDBJ databases">
        <title>Connecting structure to function with the recovery of over 1000 high-quality activated sludge metagenome-assembled genomes encoding full-length rRNA genes using long-read sequencing.</title>
        <authorList>
            <person name="Singleton C.M."/>
            <person name="Petriglieri F."/>
            <person name="Kristensen J.M."/>
            <person name="Kirkegaard R.H."/>
            <person name="Michaelsen T.Y."/>
            <person name="Andersen M.H."/>
            <person name="Karst S.M."/>
            <person name="Dueholm M.S."/>
            <person name="Nielsen P.H."/>
            <person name="Albertsen M."/>
        </authorList>
    </citation>
    <scope>NUCLEOTIDE SEQUENCE [LARGE SCALE GENOMIC DNA]</scope>
    <source>
        <strain evidence="2">EsbW_18-Q3-R4-48_BATAC.285</strain>
    </source>
</reference>
<dbReference type="EMBL" id="JADJMH010000016">
    <property type="protein sequence ID" value="MBK7676193.1"/>
    <property type="molecule type" value="Genomic_DNA"/>
</dbReference>
<gene>
    <name evidence="2" type="ORF">IPJ27_16355</name>
</gene>
<protein>
    <submittedName>
        <fullName evidence="2">Uncharacterized protein</fullName>
    </submittedName>
</protein>
<accession>A0A935UI56</accession>
<evidence type="ECO:0000313" key="3">
    <source>
        <dbReference type="Proteomes" id="UP000697998"/>
    </source>
</evidence>
<name>A0A935UI56_9PROT</name>
<sequence>MPNNLPSMMDNPRHPAHVPITKRWHRGRTRPRVMANRAPGLLTSLALLLKLASSTRALVSWKVGAGCWVVPYANAPCHRAFGFALEHRVD</sequence>
<dbReference type="AlphaFoldDB" id="A0A935UI56"/>
<dbReference type="Proteomes" id="UP000697998">
    <property type="component" value="Unassembled WGS sequence"/>
</dbReference>
<evidence type="ECO:0000256" key="1">
    <source>
        <dbReference type="SAM" id="MobiDB-lite"/>
    </source>
</evidence>
<proteinExistence type="predicted"/>